<accession>A0ACC0BZH4</accession>
<organism evidence="1 2">
    <name type="scientific">Catharanthus roseus</name>
    <name type="common">Madagascar periwinkle</name>
    <name type="synonym">Vinca rosea</name>
    <dbReference type="NCBI Taxonomy" id="4058"/>
    <lineage>
        <taxon>Eukaryota</taxon>
        <taxon>Viridiplantae</taxon>
        <taxon>Streptophyta</taxon>
        <taxon>Embryophyta</taxon>
        <taxon>Tracheophyta</taxon>
        <taxon>Spermatophyta</taxon>
        <taxon>Magnoliopsida</taxon>
        <taxon>eudicotyledons</taxon>
        <taxon>Gunneridae</taxon>
        <taxon>Pentapetalae</taxon>
        <taxon>asterids</taxon>
        <taxon>lamiids</taxon>
        <taxon>Gentianales</taxon>
        <taxon>Apocynaceae</taxon>
        <taxon>Rauvolfioideae</taxon>
        <taxon>Vinceae</taxon>
        <taxon>Catharanthinae</taxon>
        <taxon>Catharanthus</taxon>
    </lineage>
</organism>
<evidence type="ECO:0000313" key="2">
    <source>
        <dbReference type="Proteomes" id="UP001060085"/>
    </source>
</evidence>
<proteinExistence type="predicted"/>
<dbReference type="Proteomes" id="UP001060085">
    <property type="component" value="Linkage Group LG02"/>
</dbReference>
<name>A0ACC0BZH4_CATRO</name>
<comment type="caution">
    <text evidence="1">The sequence shown here is derived from an EMBL/GenBank/DDBJ whole genome shotgun (WGS) entry which is preliminary data.</text>
</comment>
<keyword evidence="2" id="KW-1185">Reference proteome</keyword>
<dbReference type="EMBL" id="CM044702">
    <property type="protein sequence ID" value="KAI5678076.1"/>
    <property type="molecule type" value="Genomic_DNA"/>
</dbReference>
<evidence type="ECO:0000313" key="1">
    <source>
        <dbReference type="EMBL" id="KAI5678076.1"/>
    </source>
</evidence>
<sequence length="725" mass="82919">MFFKFENFAALESIKDLNYLPFREIIRLFLQEFTELKEQTVDGMKIWSTLVTIEPNGVVFPLYVIEETVQFSVKPYCDHCKFAGWGHNYVSKRRYHFVIPEKNQWDEPLEHGFSELQTHSLYGLIHCNGYGHLVCINGFKLDSNFLSESDLMDFWDRICSTLNTRKLSVRDSLKDGLMELRLLHCVAFGQSWFGKWGFQFRWGSYGATEQKYETAIEYLSQLGLDRIINDFNNKVAGRHIKRIIHKYRGLSETPLITISDLLQFMLGFKFRGLTQSKRRESVIQSTYQELKALGNKMPMKFDTLVTSIAKSCRWPARRVEYVLMVVVNFLKEKKANGDGKRGISRHELREETRKCVGDTGLIDFVLKSIKCFAIGNHIIRRSINSSTRKYEFKIHETVKETHPAEFSLSALSSDCRWPAKAVKQAAEVLISVLKSNFSKKTMSLPELQEKAGQAIGDSELVGFVLKSLSNSLIGNQLIYCSKHPSTKRVEFSIEDVLNQGMIENLEGLSSLEIAYERDVYEDVLFLYSNVLFGYKESDSVSLASRTIIDGKQFVKEWFLEDQEINQFMPLECQVLPSFDELETELTRPLSPGEVIVVPPSITIEELKGFAQSAFRDTYCIMDKFVVNQIGGLRGIEDDKVLSCTMKPNAHVWIRGSGLDLETKLRYEDGPYKMTVDCICGARFDDGEMMILCDGCQVWQHGRCNGIDDDDEAAPSVFQCAACSSE</sequence>
<gene>
    <name evidence="1" type="ORF">M9H77_09026</name>
</gene>
<protein>
    <submittedName>
        <fullName evidence="1">Uncharacterized protein</fullName>
    </submittedName>
</protein>
<reference evidence="2" key="1">
    <citation type="journal article" date="2023" name="Nat. Plants">
        <title>Single-cell RNA sequencing provides a high-resolution roadmap for understanding the multicellular compartmentation of specialized metabolism.</title>
        <authorList>
            <person name="Sun S."/>
            <person name="Shen X."/>
            <person name="Li Y."/>
            <person name="Li Y."/>
            <person name="Wang S."/>
            <person name="Li R."/>
            <person name="Zhang H."/>
            <person name="Shen G."/>
            <person name="Guo B."/>
            <person name="Wei J."/>
            <person name="Xu J."/>
            <person name="St-Pierre B."/>
            <person name="Chen S."/>
            <person name="Sun C."/>
        </authorList>
    </citation>
    <scope>NUCLEOTIDE SEQUENCE [LARGE SCALE GENOMIC DNA]</scope>
</reference>